<dbReference type="Pfam" id="PF00155">
    <property type="entry name" value="Aminotran_1_2"/>
    <property type="match status" value="1"/>
</dbReference>
<dbReference type="PANTHER" id="PTHR46383:SF2">
    <property type="entry name" value="AMINOTRANSFERASE"/>
    <property type="match status" value="1"/>
</dbReference>
<dbReference type="EMBL" id="HBFA01011872">
    <property type="protein sequence ID" value="CAD8660049.1"/>
    <property type="molecule type" value="Transcribed_RNA"/>
</dbReference>
<dbReference type="GO" id="GO:0008483">
    <property type="term" value="F:transaminase activity"/>
    <property type="evidence" value="ECO:0007669"/>
    <property type="project" value="UniProtKB-KW"/>
</dbReference>
<evidence type="ECO:0000256" key="4">
    <source>
        <dbReference type="ARBA" id="ARBA00022679"/>
    </source>
</evidence>
<feature type="domain" description="Aminotransferase class I/classII large" evidence="6">
    <location>
        <begin position="42"/>
        <end position="395"/>
    </location>
</feature>
<comment type="similarity">
    <text evidence="2">Belongs to the class-I pyridoxal-phosphate-dependent aminotransferase family.</text>
</comment>
<evidence type="ECO:0000256" key="1">
    <source>
        <dbReference type="ARBA" id="ARBA00001933"/>
    </source>
</evidence>
<keyword evidence="4" id="KW-0808">Transferase</keyword>
<evidence type="ECO:0000256" key="5">
    <source>
        <dbReference type="ARBA" id="ARBA00022898"/>
    </source>
</evidence>
<evidence type="ECO:0000256" key="2">
    <source>
        <dbReference type="ARBA" id="ARBA00007441"/>
    </source>
</evidence>
<reference evidence="7" key="1">
    <citation type="submission" date="2021-01" db="EMBL/GenBank/DDBJ databases">
        <authorList>
            <person name="Corre E."/>
            <person name="Pelletier E."/>
            <person name="Niang G."/>
            <person name="Scheremetjew M."/>
            <person name="Finn R."/>
            <person name="Kale V."/>
            <person name="Holt S."/>
            <person name="Cochrane G."/>
            <person name="Meng A."/>
            <person name="Brown T."/>
            <person name="Cohen L."/>
        </authorList>
    </citation>
    <scope>NUCLEOTIDE SEQUENCE</scope>
    <source>
        <strain evidence="7">CCMP722</strain>
    </source>
</reference>
<evidence type="ECO:0000256" key="3">
    <source>
        <dbReference type="ARBA" id="ARBA00022576"/>
    </source>
</evidence>
<accession>A0A7S0R006</accession>
<dbReference type="AlphaFoldDB" id="A0A7S0R006"/>
<dbReference type="GO" id="GO:0006520">
    <property type="term" value="P:amino acid metabolic process"/>
    <property type="evidence" value="ECO:0007669"/>
    <property type="project" value="InterPro"/>
</dbReference>
<protein>
    <recommendedName>
        <fullName evidence="6">Aminotransferase class I/classII large domain-containing protein</fullName>
    </recommendedName>
</protein>
<evidence type="ECO:0000259" key="6">
    <source>
        <dbReference type="Pfam" id="PF00155"/>
    </source>
</evidence>
<dbReference type="InterPro" id="IPR050596">
    <property type="entry name" value="AspAT/PAT-like"/>
</dbReference>
<dbReference type="SUPFAM" id="SSF53383">
    <property type="entry name" value="PLP-dependent transferases"/>
    <property type="match status" value="1"/>
</dbReference>
<evidence type="ECO:0000313" key="7">
    <source>
        <dbReference type="EMBL" id="CAD8660049.1"/>
    </source>
</evidence>
<keyword evidence="5" id="KW-0663">Pyridoxal phosphate</keyword>
<keyword evidence="3" id="KW-0032">Aminotransferase</keyword>
<dbReference type="InterPro" id="IPR004839">
    <property type="entry name" value="Aminotransferase_I/II_large"/>
</dbReference>
<dbReference type="InterPro" id="IPR015424">
    <property type="entry name" value="PyrdxlP-dep_Trfase"/>
</dbReference>
<comment type="cofactor">
    <cofactor evidence="1">
        <name>pyridoxal 5'-phosphate</name>
        <dbReference type="ChEBI" id="CHEBI:597326"/>
    </cofactor>
</comment>
<dbReference type="Gene3D" id="3.40.640.10">
    <property type="entry name" value="Type I PLP-dependent aspartate aminotransferase-like (Major domain)"/>
    <property type="match status" value="1"/>
</dbReference>
<gene>
    <name evidence="7" type="ORF">POBO1169_LOCUS6182</name>
</gene>
<name>A0A7S0R006_9CHLO</name>
<dbReference type="InterPro" id="IPR015421">
    <property type="entry name" value="PyrdxlP-dep_Trfase_major"/>
</dbReference>
<dbReference type="GO" id="GO:0030170">
    <property type="term" value="F:pyridoxal phosphate binding"/>
    <property type="evidence" value="ECO:0007669"/>
    <property type="project" value="InterPro"/>
</dbReference>
<sequence>MSNPGDTPIRELGASIRASKVPPFYVMEVMKAATAREKQGEKVLHMEVGQPSTGAPAGALEAAQSCLASSAAGTDTLGYTLASGTAELRARIARHYEHRYAVQVSEESIVITTGSSAGFVLSFLACFESGDRVAIAAPGYPCYRNILEALGVTVVTLPVDASTNFQPTPAHLEQAAKEGPLRGLVVASPSNPTGTVLTKQELFALQAWCLKSNVWFISDEIYHQIEYGEERATTALEGENASKNTVVINSFSKYHCMTGWRVGWVVVPEKLLSSMVALQQNLFINAPTISQHAAAAAFDCDEELLKHVERYRLNRQILLEGLPVAGFSKLSSAGGGFYIYADVSNLGGDSVALCKRILETTGVALTPGVDFDRERGARFLRFSFCGSTDCCREVVRLLQTDRRWLAPAGE</sequence>
<organism evidence="7">
    <name type="scientific">Pyramimonas obovata</name>
    <dbReference type="NCBI Taxonomy" id="1411642"/>
    <lineage>
        <taxon>Eukaryota</taxon>
        <taxon>Viridiplantae</taxon>
        <taxon>Chlorophyta</taxon>
        <taxon>Pyramimonadophyceae</taxon>
        <taxon>Pyramimonadales</taxon>
        <taxon>Pyramimonadaceae</taxon>
        <taxon>Pyramimonas</taxon>
        <taxon>Pyramimonas incertae sedis</taxon>
    </lineage>
</organism>
<proteinExistence type="inferred from homology"/>
<dbReference type="CDD" id="cd00609">
    <property type="entry name" value="AAT_like"/>
    <property type="match status" value="1"/>
</dbReference>
<dbReference type="PANTHER" id="PTHR46383">
    <property type="entry name" value="ASPARTATE AMINOTRANSFERASE"/>
    <property type="match status" value="1"/>
</dbReference>